<keyword evidence="1" id="KW-0732">Signal</keyword>
<name>A0ABV8RD02_9SPHN</name>
<dbReference type="Proteomes" id="UP001595887">
    <property type="component" value="Unassembled WGS sequence"/>
</dbReference>
<evidence type="ECO:0008006" key="4">
    <source>
        <dbReference type="Google" id="ProtNLM"/>
    </source>
</evidence>
<evidence type="ECO:0000313" key="3">
    <source>
        <dbReference type="Proteomes" id="UP001595887"/>
    </source>
</evidence>
<proteinExistence type="predicted"/>
<evidence type="ECO:0000256" key="1">
    <source>
        <dbReference type="SAM" id="SignalP"/>
    </source>
</evidence>
<dbReference type="EMBL" id="JBHSDH010000010">
    <property type="protein sequence ID" value="MFC4291098.1"/>
    <property type="molecule type" value="Genomic_DNA"/>
</dbReference>
<evidence type="ECO:0000313" key="2">
    <source>
        <dbReference type="EMBL" id="MFC4291098.1"/>
    </source>
</evidence>
<feature type="chain" id="PRO_5046870968" description="DUF4440 domain-containing protein" evidence="1">
    <location>
        <begin position="20"/>
        <end position="227"/>
    </location>
</feature>
<reference evidence="3" key="1">
    <citation type="journal article" date="2019" name="Int. J. Syst. Evol. Microbiol.">
        <title>The Global Catalogue of Microorganisms (GCM) 10K type strain sequencing project: providing services to taxonomists for standard genome sequencing and annotation.</title>
        <authorList>
            <consortium name="The Broad Institute Genomics Platform"/>
            <consortium name="The Broad Institute Genome Sequencing Center for Infectious Disease"/>
            <person name="Wu L."/>
            <person name="Ma J."/>
        </authorList>
    </citation>
    <scope>NUCLEOTIDE SEQUENCE [LARGE SCALE GENOMIC DNA]</scope>
    <source>
        <strain evidence="3">CECT 8531</strain>
    </source>
</reference>
<gene>
    <name evidence="2" type="ORF">ACFOWX_01580</name>
</gene>
<feature type="signal peptide" evidence="1">
    <location>
        <begin position="1"/>
        <end position="19"/>
    </location>
</feature>
<keyword evidence="3" id="KW-1185">Reference proteome</keyword>
<organism evidence="2 3">
    <name type="scientific">Sphingorhabdus arenilitoris</name>
    <dbReference type="NCBI Taxonomy" id="1490041"/>
    <lineage>
        <taxon>Bacteria</taxon>
        <taxon>Pseudomonadati</taxon>
        <taxon>Pseudomonadota</taxon>
        <taxon>Alphaproteobacteria</taxon>
        <taxon>Sphingomonadales</taxon>
        <taxon>Sphingomonadaceae</taxon>
        <taxon>Sphingorhabdus</taxon>
    </lineage>
</organism>
<sequence>MKKLLVVALLSSMMLSACAGPQQRGPKRPLKLDANPSALLALEIAMEQLGNEKGRSEGLRYYAAPDAVLFVPDLVVAPVWLKSNKNLPPIDWDVHRVIMSCDGKTGVTTGAWTASDDHYGYFTTVWQRYEKRDGSGEWRWVLTHDDRLKKPRKVPDFIQTETASCKGKAPANLVAPPEGVQMKQGLSRDQSLSWTWQYRPDKSRSLTIATWDGEKNNTVLQDEVAAK</sequence>
<protein>
    <recommendedName>
        <fullName evidence="4">DUF4440 domain-containing protein</fullName>
    </recommendedName>
</protein>
<dbReference type="RefSeq" id="WP_381420695.1">
    <property type="nucleotide sequence ID" value="NZ_JBHSDH010000010.1"/>
</dbReference>
<dbReference type="PROSITE" id="PS51257">
    <property type="entry name" value="PROKAR_LIPOPROTEIN"/>
    <property type="match status" value="1"/>
</dbReference>
<accession>A0ABV8RD02</accession>
<comment type="caution">
    <text evidence="2">The sequence shown here is derived from an EMBL/GenBank/DDBJ whole genome shotgun (WGS) entry which is preliminary data.</text>
</comment>